<feature type="transmembrane region" description="Helical" evidence="1">
    <location>
        <begin position="341"/>
        <end position="360"/>
    </location>
</feature>
<feature type="transmembrane region" description="Helical" evidence="1">
    <location>
        <begin position="183"/>
        <end position="205"/>
    </location>
</feature>
<feature type="transmembrane region" description="Helical" evidence="1">
    <location>
        <begin position="366"/>
        <end position="386"/>
    </location>
</feature>
<name>A0A554LMN5_9BACT</name>
<sequence length="494" mass="56439">MEKKYQKPPIIGLNWRKLIFFSCLFVAFFSAWKIVEYNQFLADEATDAESNYLFTSVVNLEVTKDGKIFSNGKKIAGSVKPQKEFDELRLVVYDQNGTYLDNLQIQLSLPSAVAGKTKSEILAIHGVDSSTSSVYGDNVLLYEASGVSAVATITIVAKLPKGEINFSFIDQLVYYFSTFSGTIWLSLAVFLPLVVFVYLIILILLQRKAQTIPSVERQFVSPPSALPPAVVGVLTHQDIGAREIAATLVDLSLRKLIFIIDKDRGFAFGKRDFTQQILPFEKILLSKIFRNEIVSREEMIKERFYDHLYSKKMSLFTGETYSIATRFGYFKVNPKSMRRKYQFFGTIFFFFALLCFFLSLKYFPTLHYASFLWVGMMVSSAVIIIVGSKIPIRTPLGRQALGNWLAFRAYLSDHRPLPLDQQNYDKFVEYLPYAIVFNCEALWVRRFSFQKFAIPEWFLTDKEGIGLDDFCLALFPIIGYVGQNLATIREPGYK</sequence>
<keyword evidence="1" id="KW-0472">Membrane</keyword>
<dbReference type="Pfam" id="PF20990">
    <property type="entry name" value="DUF2207_C"/>
    <property type="match status" value="1"/>
</dbReference>
<reference evidence="3 4" key="1">
    <citation type="submission" date="2017-07" db="EMBL/GenBank/DDBJ databases">
        <title>Mechanisms for carbon and nitrogen cycling indicate functional differentiation within the Candidate Phyla Radiation.</title>
        <authorList>
            <person name="Danczak R.E."/>
            <person name="Johnston M.D."/>
            <person name="Kenah C."/>
            <person name="Slattery M."/>
            <person name="Wrighton K.C."/>
            <person name="Wilkins M.J."/>
        </authorList>
    </citation>
    <scope>NUCLEOTIDE SEQUENCE [LARGE SCALE GENOMIC DNA]</scope>
    <source>
        <strain evidence="3">Athens1014_28</strain>
    </source>
</reference>
<protein>
    <recommendedName>
        <fullName evidence="2">Predicted membrane protein YciQ-like C-terminal domain-containing protein</fullName>
    </recommendedName>
</protein>
<keyword evidence="1" id="KW-0812">Transmembrane</keyword>
<dbReference type="InterPro" id="IPR048389">
    <property type="entry name" value="YciQ-like_C"/>
</dbReference>
<comment type="caution">
    <text evidence="3">The sequence shown here is derived from an EMBL/GenBank/DDBJ whole genome shotgun (WGS) entry which is preliminary data.</text>
</comment>
<evidence type="ECO:0000259" key="2">
    <source>
        <dbReference type="Pfam" id="PF20990"/>
    </source>
</evidence>
<organism evidence="3 4">
    <name type="scientific">Candidatus Berkelbacteria bacterium Athens1014_28</name>
    <dbReference type="NCBI Taxonomy" id="2017145"/>
    <lineage>
        <taxon>Bacteria</taxon>
        <taxon>Candidatus Berkelbacteria</taxon>
    </lineage>
</organism>
<evidence type="ECO:0000313" key="3">
    <source>
        <dbReference type="EMBL" id="TSC93879.1"/>
    </source>
</evidence>
<gene>
    <name evidence="3" type="ORF">Athens101428_513</name>
</gene>
<keyword evidence="1" id="KW-1133">Transmembrane helix</keyword>
<dbReference type="Proteomes" id="UP000316495">
    <property type="component" value="Unassembled WGS sequence"/>
</dbReference>
<feature type="domain" description="Predicted membrane protein YciQ-like C-terminal" evidence="2">
    <location>
        <begin position="221"/>
        <end position="447"/>
    </location>
</feature>
<dbReference type="AlphaFoldDB" id="A0A554LMN5"/>
<proteinExistence type="predicted"/>
<evidence type="ECO:0000256" key="1">
    <source>
        <dbReference type="SAM" id="Phobius"/>
    </source>
</evidence>
<dbReference type="EMBL" id="VMGN01000026">
    <property type="protein sequence ID" value="TSC93879.1"/>
    <property type="molecule type" value="Genomic_DNA"/>
</dbReference>
<accession>A0A554LMN5</accession>
<evidence type="ECO:0000313" key="4">
    <source>
        <dbReference type="Proteomes" id="UP000316495"/>
    </source>
</evidence>